<reference evidence="1" key="1">
    <citation type="submission" date="2019-03" db="EMBL/GenBank/DDBJ databases">
        <title>WGS assembly of Setaria viridis.</title>
        <authorList>
            <person name="Huang P."/>
            <person name="Jenkins J."/>
            <person name="Grimwood J."/>
            <person name="Barry K."/>
            <person name="Healey A."/>
            <person name="Mamidi S."/>
            <person name="Sreedasyam A."/>
            <person name="Shu S."/>
            <person name="Feldman M."/>
            <person name="Wu J."/>
            <person name="Yu Y."/>
            <person name="Chen C."/>
            <person name="Johnson J."/>
            <person name="Rokhsar D."/>
            <person name="Baxter I."/>
            <person name="Schmutz J."/>
            <person name="Brutnell T."/>
            <person name="Kellogg E."/>
        </authorList>
    </citation>
    <scope>NUCLEOTIDE SEQUENCE [LARGE SCALE GENOMIC DNA]</scope>
</reference>
<dbReference type="AlphaFoldDB" id="A0A4U6VU41"/>
<name>A0A4U6VU41_SETVI</name>
<organism evidence="1 2">
    <name type="scientific">Setaria viridis</name>
    <name type="common">Green bristlegrass</name>
    <name type="synonym">Setaria italica subsp. viridis</name>
    <dbReference type="NCBI Taxonomy" id="4556"/>
    <lineage>
        <taxon>Eukaryota</taxon>
        <taxon>Viridiplantae</taxon>
        <taxon>Streptophyta</taxon>
        <taxon>Embryophyta</taxon>
        <taxon>Tracheophyta</taxon>
        <taxon>Spermatophyta</taxon>
        <taxon>Magnoliopsida</taxon>
        <taxon>Liliopsida</taxon>
        <taxon>Poales</taxon>
        <taxon>Poaceae</taxon>
        <taxon>PACMAD clade</taxon>
        <taxon>Panicoideae</taxon>
        <taxon>Panicodae</taxon>
        <taxon>Paniceae</taxon>
        <taxon>Cenchrinae</taxon>
        <taxon>Setaria</taxon>
    </lineage>
</organism>
<accession>A0A4U6VU41</accession>
<gene>
    <name evidence="1" type="ORF">SEVIR_3G307200v2</name>
</gene>
<proteinExistence type="predicted"/>
<keyword evidence="2" id="KW-1185">Reference proteome</keyword>
<dbReference type="EMBL" id="CM016554">
    <property type="protein sequence ID" value="TKW28297.1"/>
    <property type="molecule type" value="Genomic_DNA"/>
</dbReference>
<evidence type="ECO:0000313" key="1">
    <source>
        <dbReference type="EMBL" id="TKW28297.1"/>
    </source>
</evidence>
<evidence type="ECO:0000313" key="2">
    <source>
        <dbReference type="Proteomes" id="UP000298652"/>
    </source>
</evidence>
<dbReference type="Proteomes" id="UP000298652">
    <property type="component" value="Chromosome 3"/>
</dbReference>
<protein>
    <submittedName>
        <fullName evidence="1">Uncharacterized protein</fullName>
    </submittedName>
</protein>
<sequence length="66" mass="7702">MPWCYEICSGTQWLTWREFVLQITTLFVRMPVVLQTSCPSRKELISCASTKYSNVHSDNMLVVLFL</sequence>
<dbReference type="Gramene" id="TKW28297">
    <property type="protein sequence ID" value="TKW28297"/>
    <property type="gene ID" value="SEVIR_3G307200v2"/>
</dbReference>